<gene>
    <name evidence="9" type="ORF">SSS_9170</name>
</gene>
<evidence type="ECO:0000256" key="4">
    <source>
        <dbReference type="ARBA" id="ARBA00022989"/>
    </source>
</evidence>
<evidence type="ECO:0000256" key="6">
    <source>
        <dbReference type="ARBA" id="ARBA00023180"/>
    </source>
</evidence>
<evidence type="ECO:0000256" key="2">
    <source>
        <dbReference type="ARBA" id="ARBA00006496"/>
    </source>
</evidence>
<evidence type="ECO:0000259" key="8">
    <source>
        <dbReference type="Pfam" id="PF23122"/>
    </source>
</evidence>
<dbReference type="EnsemblMetazoa" id="SSS_9170s_mrna">
    <property type="protein sequence ID" value="KAF7490203.1"/>
    <property type="gene ID" value="SSS_9170"/>
</dbReference>
<reference evidence="10" key="3">
    <citation type="submission" date="2022-06" db="UniProtKB">
        <authorList>
            <consortium name="EnsemblMetazoa"/>
        </authorList>
    </citation>
    <scope>IDENTIFICATION</scope>
</reference>
<keyword evidence="5 7" id="KW-0472">Membrane</keyword>
<reference evidence="11" key="1">
    <citation type="journal article" date="2020" name="PLoS Negl. Trop. Dis.">
        <title>High-quality nuclear genome for Sarcoptes scabiei-A critical resource for a neglected parasite.</title>
        <authorList>
            <person name="Korhonen P.K."/>
            <person name="Gasser R.B."/>
            <person name="Ma G."/>
            <person name="Wang T."/>
            <person name="Stroehlein A.J."/>
            <person name="Young N.D."/>
            <person name="Ang C.S."/>
            <person name="Fernando D.D."/>
            <person name="Lu H.C."/>
            <person name="Taylor S."/>
            <person name="Reynolds S.L."/>
            <person name="Mofiz E."/>
            <person name="Najaraj S.H."/>
            <person name="Gowda H."/>
            <person name="Madugundu A."/>
            <person name="Renuse S."/>
            <person name="Holt D."/>
            <person name="Pandey A."/>
            <person name="Papenfuss A.T."/>
            <person name="Fischer K."/>
        </authorList>
    </citation>
    <scope>NUCLEOTIDE SEQUENCE [LARGE SCALE GENOMIC DNA]</scope>
</reference>
<dbReference type="Pfam" id="PF23122">
    <property type="entry name" value="C2_ITFG1"/>
    <property type="match status" value="1"/>
</dbReference>
<dbReference type="InterPro" id="IPR028994">
    <property type="entry name" value="Integrin_alpha_N"/>
</dbReference>
<dbReference type="PANTHER" id="PTHR13412:SF0">
    <property type="entry name" value="T-CELL IMMUNOMODULATORY PROTEIN"/>
    <property type="match status" value="1"/>
</dbReference>
<comment type="similarity">
    <text evidence="2">Belongs to the TIP family.</text>
</comment>
<keyword evidence="3 7" id="KW-0812">Transmembrane</keyword>
<proteinExistence type="inferred from homology"/>
<evidence type="ECO:0000256" key="5">
    <source>
        <dbReference type="ARBA" id="ARBA00023136"/>
    </source>
</evidence>
<dbReference type="OrthoDB" id="10250728at2759"/>
<evidence type="ECO:0000256" key="3">
    <source>
        <dbReference type="ARBA" id="ARBA00022692"/>
    </source>
</evidence>
<name>A0A834R5G6_SARSC</name>
<evidence type="ECO:0000256" key="7">
    <source>
        <dbReference type="SAM" id="Phobius"/>
    </source>
</evidence>
<reference evidence="9" key="2">
    <citation type="submission" date="2020-01" db="EMBL/GenBank/DDBJ databases">
        <authorList>
            <person name="Korhonen P.K.K."/>
            <person name="Guangxu M.G."/>
            <person name="Wang T.W."/>
            <person name="Stroehlein A.J.S."/>
            <person name="Young N.D."/>
            <person name="Ang C.-S.A."/>
            <person name="Fernando D.W.F."/>
            <person name="Lu H.L."/>
            <person name="Taylor S.T."/>
            <person name="Ehtesham M.E.M."/>
            <person name="Najaraj S.H.N."/>
            <person name="Harsha G.H.G."/>
            <person name="Madugundu A.M."/>
            <person name="Renuse S.R."/>
            <person name="Holt D.H."/>
            <person name="Pandey A.P."/>
            <person name="Papenfuss A.P."/>
            <person name="Gasser R.B.G."/>
            <person name="Fischer K.F."/>
        </authorList>
    </citation>
    <scope>NUCLEOTIDE SEQUENCE</scope>
    <source>
        <strain evidence="9">SSS_KF_BRIS2020</strain>
    </source>
</reference>
<dbReference type="AlphaFoldDB" id="A0A834R5G6"/>
<keyword evidence="6" id="KW-0325">Glycoprotein</keyword>
<organism evidence="9">
    <name type="scientific">Sarcoptes scabiei</name>
    <name type="common">Itch mite</name>
    <name type="synonym">Acarus scabiei</name>
    <dbReference type="NCBI Taxonomy" id="52283"/>
    <lineage>
        <taxon>Eukaryota</taxon>
        <taxon>Metazoa</taxon>
        <taxon>Ecdysozoa</taxon>
        <taxon>Arthropoda</taxon>
        <taxon>Chelicerata</taxon>
        <taxon>Arachnida</taxon>
        <taxon>Acari</taxon>
        <taxon>Acariformes</taxon>
        <taxon>Sarcoptiformes</taxon>
        <taxon>Astigmata</taxon>
        <taxon>Psoroptidia</taxon>
        <taxon>Sarcoptoidea</taxon>
        <taxon>Sarcoptidae</taxon>
        <taxon>Sarcoptinae</taxon>
        <taxon>Sarcoptes</taxon>
    </lineage>
</organism>
<evidence type="ECO:0000313" key="11">
    <source>
        <dbReference type="Proteomes" id="UP000070412"/>
    </source>
</evidence>
<evidence type="ECO:0000313" key="10">
    <source>
        <dbReference type="EnsemblMetazoa" id="KAF7490203.1"/>
    </source>
</evidence>
<feature type="transmembrane region" description="Helical" evidence="7">
    <location>
        <begin position="12"/>
        <end position="31"/>
    </location>
</feature>
<dbReference type="PANTHER" id="PTHR13412">
    <property type="entry name" value="T-CELL IMMUNOMODULATORY PROTEIN HOMOLOG"/>
    <property type="match status" value="1"/>
</dbReference>
<evidence type="ECO:0000256" key="1">
    <source>
        <dbReference type="ARBA" id="ARBA00004479"/>
    </source>
</evidence>
<feature type="domain" description="T-cell immunomodulatory protein TIP C2" evidence="8">
    <location>
        <begin position="482"/>
        <end position="581"/>
    </location>
</feature>
<dbReference type="Proteomes" id="UP000070412">
    <property type="component" value="Unassembled WGS sequence"/>
</dbReference>
<comment type="subcellular location">
    <subcellularLocation>
        <location evidence="1">Membrane</location>
        <topology evidence="1">Single-pass type I membrane protein</topology>
    </subcellularLocation>
</comment>
<keyword evidence="4 7" id="KW-1133">Transmembrane helix</keyword>
<sequence length="632" mass="72544">MNSRIDRKLSILFYIIFYTNLFLFKIDFASASHGGPEKLKFVSSHISGLIAAFSDFDSDRFTDVFIISNHGKTFKLVRSFEDEPQLREWDSIQCSFMNETITGIIPADFNGDALMDVMIITQSLHQSHHHLLHHHHQPRVLQKLWIFRGNKTTLDCDRTVPIDSQHKPLVENIFGHPLLLDYNGDMVTDFLVETENCSRELWSLSVTMKSNNECLEKLFGSEPMRTPNSNAFVNVRNCQPDSIDYSTDIVITNRNKIEYWLNREGFLPENKIHIRYPDESVYIVGQSAFVDLNIDGCIEHIMAVCKKEFIHDTPCLPQILWFDNKQKEWFNIADFTNATTLYFEVIDTIFGFQLPISIRFGDYDRDGYVDLVTVMKNKTESGAVKQVAVILKNVPDDLMPSRRKFVIYWTTENYFNNEDVELASFLDLKENGKLEVILTTKNSSKIYDIKWIPNKLIDNSCFLKVLVTSGLCSEFCPNEHVPYGTNQVGPFICYETSDINGRRIKGCSAQMSQTAYFALQTPYSIFGLGETPNFVETVIASIPSGDKPVRKSKWTQIVPDAQVVLIPYPPNATSFWICKLFYTPSSMVSSTLAALALICGLLIVIILILHRREVLEDSTEHEEYKRHWPESR</sequence>
<keyword evidence="11" id="KW-1185">Reference proteome</keyword>
<dbReference type="InterPro" id="IPR024881">
    <property type="entry name" value="Tip"/>
</dbReference>
<evidence type="ECO:0000313" key="9">
    <source>
        <dbReference type="EMBL" id="KAF7490203.1"/>
    </source>
</evidence>
<protein>
    <submittedName>
        <fullName evidence="9">T-cell immunomodulatory protein</fullName>
    </submittedName>
</protein>
<dbReference type="OMA" id="PGDWIPW"/>
<dbReference type="InterPro" id="IPR057089">
    <property type="entry name" value="C2_TIP"/>
</dbReference>
<dbReference type="SUPFAM" id="SSF69318">
    <property type="entry name" value="Integrin alpha N-terminal domain"/>
    <property type="match status" value="1"/>
</dbReference>
<dbReference type="EMBL" id="WVUK01000062">
    <property type="protein sequence ID" value="KAF7490203.1"/>
    <property type="molecule type" value="Genomic_DNA"/>
</dbReference>
<accession>A0A834R5G6</accession>
<feature type="transmembrane region" description="Helical" evidence="7">
    <location>
        <begin position="587"/>
        <end position="609"/>
    </location>
</feature>
<dbReference type="GO" id="GO:0005886">
    <property type="term" value="C:plasma membrane"/>
    <property type="evidence" value="ECO:0007669"/>
    <property type="project" value="TreeGrafter"/>
</dbReference>